<evidence type="ECO:0000313" key="5">
    <source>
        <dbReference type="Proteomes" id="UP000177838"/>
    </source>
</evidence>
<dbReference type="Pfam" id="PF01085">
    <property type="entry name" value="HH_signal"/>
    <property type="match status" value="1"/>
</dbReference>
<dbReference type="EMBL" id="MHTK01000002">
    <property type="protein sequence ID" value="OHA60126.1"/>
    <property type="molecule type" value="Genomic_DNA"/>
</dbReference>
<keyword evidence="2" id="KW-1133">Transmembrane helix</keyword>
<keyword evidence="2" id="KW-0812">Transmembrane</keyword>
<gene>
    <name evidence="4" type="ORF">A2589_00395</name>
</gene>
<dbReference type="GO" id="GO:0007267">
    <property type="term" value="P:cell-cell signaling"/>
    <property type="evidence" value="ECO:0007669"/>
    <property type="project" value="InterPro"/>
</dbReference>
<proteinExistence type="predicted"/>
<feature type="transmembrane region" description="Helical" evidence="2">
    <location>
        <begin position="62"/>
        <end position="86"/>
    </location>
</feature>
<dbReference type="STRING" id="1802439.A2589_00395"/>
<evidence type="ECO:0000256" key="1">
    <source>
        <dbReference type="SAM" id="MobiDB-lite"/>
    </source>
</evidence>
<name>A0A1G2QHR0_9BACT</name>
<evidence type="ECO:0000256" key="2">
    <source>
        <dbReference type="SAM" id="Phobius"/>
    </source>
</evidence>
<dbReference type="InterPro" id="IPR009045">
    <property type="entry name" value="Zn_M74/Hedgehog-like"/>
</dbReference>
<accession>A0A1G2QHR0</accession>
<dbReference type="SUPFAM" id="SSF55166">
    <property type="entry name" value="Hedgehog/DD-peptidase"/>
    <property type="match status" value="1"/>
</dbReference>
<dbReference type="Proteomes" id="UP000177838">
    <property type="component" value="Unassembled WGS sequence"/>
</dbReference>
<comment type="caution">
    <text evidence="4">The sequence shown here is derived from an EMBL/GenBank/DDBJ whole genome shotgun (WGS) entry which is preliminary data.</text>
</comment>
<evidence type="ECO:0000313" key="4">
    <source>
        <dbReference type="EMBL" id="OHA60126.1"/>
    </source>
</evidence>
<sequence length="302" mass="31922">MRVQLLLTRVITFTTILILVGLFLIPTMSWAQNYTLLEPTAVGLSGETQIDFSDYAKRAFDVFLGLVVLISVLMIVVGGLEYIFGAAVATKTTGQRRVYAAVGGLVLALTSWLILYTINPDLVNINFSLDRVGQSMNSGPSAPTGTSGTTRPDSQNPGTGNGNAGPGAVLSGSVPAQSDCHEASNTECVSLNEAGATVANGYSGINGPGRTDRVHRDVAEATVWVQQNLNSDHNLSTQITAAHTEGVGHSAGSEHYEGRAVDIQPTGGNVTSSNLNIIADYCRQAGFTYVLVENRHVHCDAR</sequence>
<feature type="domain" description="Hedgehog N-terminal signalling" evidence="3">
    <location>
        <begin position="232"/>
        <end position="299"/>
    </location>
</feature>
<organism evidence="4 5">
    <name type="scientific">Candidatus Vogelbacteria bacterium RIFOXYD1_FULL_46_19</name>
    <dbReference type="NCBI Taxonomy" id="1802439"/>
    <lineage>
        <taxon>Bacteria</taxon>
        <taxon>Candidatus Vogeliibacteriota</taxon>
    </lineage>
</organism>
<feature type="transmembrane region" description="Helical" evidence="2">
    <location>
        <begin position="98"/>
        <end position="118"/>
    </location>
</feature>
<dbReference type="InterPro" id="IPR000320">
    <property type="entry name" value="Hedgehog_signalling_dom"/>
</dbReference>
<evidence type="ECO:0000259" key="3">
    <source>
        <dbReference type="Pfam" id="PF01085"/>
    </source>
</evidence>
<dbReference type="AlphaFoldDB" id="A0A1G2QHR0"/>
<feature type="region of interest" description="Disordered" evidence="1">
    <location>
        <begin position="136"/>
        <end position="178"/>
    </location>
</feature>
<reference evidence="4 5" key="1">
    <citation type="journal article" date="2016" name="Nat. Commun.">
        <title>Thousands of microbial genomes shed light on interconnected biogeochemical processes in an aquifer system.</title>
        <authorList>
            <person name="Anantharaman K."/>
            <person name="Brown C.T."/>
            <person name="Hug L.A."/>
            <person name="Sharon I."/>
            <person name="Castelle C.J."/>
            <person name="Probst A.J."/>
            <person name="Thomas B.C."/>
            <person name="Singh A."/>
            <person name="Wilkins M.J."/>
            <person name="Karaoz U."/>
            <person name="Brodie E.L."/>
            <person name="Williams K.H."/>
            <person name="Hubbard S.S."/>
            <person name="Banfield J.F."/>
        </authorList>
    </citation>
    <scope>NUCLEOTIDE SEQUENCE [LARGE SCALE GENOMIC DNA]</scope>
</reference>
<dbReference type="Gene3D" id="3.30.1380.10">
    <property type="match status" value="1"/>
</dbReference>
<keyword evidence="2" id="KW-0472">Membrane</keyword>
<protein>
    <recommendedName>
        <fullName evidence="3">Hedgehog N-terminal signalling domain-containing protein</fullName>
    </recommendedName>
</protein>
<feature type="compositionally biased region" description="Low complexity" evidence="1">
    <location>
        <begin position="138"/>
        <end position="158"/>
    </location>
</feature>